<reference evidence="2" key="1">
    <citation type="submission" date="2018-12" db="EMBL/GenBank/DDBJ databases">
        <title>Tengunoibacter tsumagoiensis gen. nov., sp. nov., Dictyobacter kobayashii sp. nov., D. alpinus sp. nov., and D. joshuensis sp. nov. and description of Dictyobacteraceae fam. nov. within the order Ktedonobacterales isolated from Tengu-no-mugimeshi.</title>
        <authorList>
            <person name="Wang C.M."/>
            <person name="Zheng Y."/>
            <person name="Sakai Y."/>
            <person name="Toyoda A."/>
            <person name="Minakuchi Y."/>
            <person name="Abe K."/>
            <person name="Yokota A."/>
            <person name="Yabe S."/>
        </authorList>
    </citation>
    <scope>NUCLEOTIDE SEQUENCE [LARGE SCALE GENOMIC DNA]</scope>
    <source>
        <strain evidence="2">Uno11</strain>
    </source>
</reference>
<dbReference type="EMBL" id="BIFS01000001">
    <property type="protein sequence ID" value="GCE18634.1"/>
    <property type="molecule type" value="Genomic_DNA"/>
</dbReference>
<sequence>MNLAGKVQTAKIGNFFDGIEMVVVDKEVIKPAGGRPQYTCKVVRGWPGLQELRDMRKQGASAEELANYAVGIQLPQEDEVLDLIVMDITGKQGYQKLVCEVAATQIA</sequence>
<comment type="caution">
    <text evidence="1">The sequence shown here is derived from an EMBL/GenBank/DDBJ whole genome shotgun (WGS) entry which is preliminary data.</text>
</comment>
<dbReference type="Proteomes" id="UP000287188">
    <property type="component" value="Unassembled WGS sequence"/>
</dbReference>
<organism evidence="1 2">
    <name type="scientific">Dictyobacter kobayashii</name>
    <dbReference type="NCBI Taxonomy" id="2014872"/>
    <lineage>
        <taxon>Bacteria</taxon>
        <taxon>Bacillati</taxon>
        <taxon>Chloroflexota</taxon>
        <taxon>Ktedonobacteria</taxon>
        <taxon>Ktedonobacterales</taxon>
        <taxon>Dictyobacteraceae</taxon>
        <taxon>Dictyobacter</taxon>
    </lineage>
</organism>
<proteinExistence type="predicted"/>
<dbReference type="OrthoDB" id="9844713at2"/>
<accession>A0A402AHX1</accession>
<evidence type="ECO:0000313" key="2">
    <source>
        <dbReference type="Proteomes" id="UP000287188"/>
    </source>
</evidence>
<dbReference type="AlphaFoldDB" id="A0A402AHX1"/>
<name>A0A402AHX1_9CHLR</name>
<evidence type="ECO:0000313" key="1">
    <source>
        <dbReference type="EMBL" id="GCE18634.1"/>
    </source>
</evidence>
<keyword evidence="2" id="KW-1185">Reference proteome</keyword>
<dbReference type="RefSeq" id="WP_126550139.1">
    <property type="nucleotide sequence ID" value="NZ_BIFS01000001.1"/>
</dbReference>
<protein>
    <submittedName>
        <fullName evidence="1">Uncharacterized protein</fullName>
    </submittedName>
</protein>
<gene>
    <name evidence="1" type="ORF">KDK_24340</name>
</gene>